<reference evidence="1" key="1">
    <citation type="journal article" date="2008" name="Proc. Natl. Acad. Sci. U.S.A.">
        <title>Whole-genome comparison of disease and carriage strains provides insights into virulence evolution in Neisseria meningitidis.</title>
        <authorList>
            <person name="Schoen C."/>
            <person name="Blom J."/>
            <person name="Claus H."/>
            <person name="Schramm-Glueck A."/>
            <person name="Brandt P."/>
            <person name="Mueller T."/>
            <person name="Goesmann A."/>
            <person name="Joseph B."/>
            <person name="Konietzny S."/>
            <person name="Kurzai O."/>
            <person name="Schmitt C."/>
            <person name="Friedrich T."/>
            <person name="Linke B."/>
            <person name="Vogel U."/>
            <person name="Frosch M."/>
        </authorList>
    </citation>
    <scope>NUCLEOTIDE SEQUENCE</scope>
    <source>
        <strain evidence="1">Alpha275</strain>
    </source>
</reference>
<sequence>MTLLFRNFPHNYLPLPSNALLVTCFVSKMPSESRILFQTAF</sequence>
<dbReference type="EMBL" id="AM889138">
    <property type="protein sequence ID" value="CBA09320.1"/>
    <property type="molecule type" value="Genomic_DNA"/>
</dbReference>
<dbReference type="AlphaFoldDB" id="C6SLU9"/>
<evidence type="ECO:0000313" key="1">
    <source>
        <dbReference type="EMBL" id="CBA09320.1"/>
    </source>
</evidence>
<name>C6SLU9_NEIME</name>
<accession>C6SLU9</accession>
<protein>
    <submittedName>
        <fullName evidence="1">Uncharacterized protein</fullName>
    </submittedName>
</protein>
<proteinExistence type="predicted"/>
<gene>
    <name evidence="1" type="ORF">NMW_1925</name>
</gene>
<organism evidence="1">
    <name type="scientific">Neisseria meningitidis alpha275</name>
    <dbReference type="NCBI Taxonomy" id="295996"/>
    <lineage>
        <taxon>Bacteria</taxon>
        <taxon>Pseudomonadati</taxon>
        <taxon>Pseudomonadota</taxon>
        <taxon>Betaproteobacteria</taxon>
        <taxon>Neisseriales</taxon>
        <taxon>Neisseriaceae</taxon>
        <taxon>Neisseria</taxon>
    </lineage>
</organism>